<evidence type="ECO:0000256" key="7">
    <source>
        <dbReference type="SAM" id="Phobius"/>
    </source>
</evidence>
<dbReference type="PANTHER" id="PTHR48047">
    <property type="entry name" value="GLYCOSYLTRANSFERASE"/>
    <property type="match status" value="1"/>
</dbReference>
<dbReference type="KEGG" id="cmax:111470960"/>
<dbReference type="EC" id="2.4.1.-" evidence="6"/>
<name>A0A6J1I5V1_CUCMA</name>
<dbReference type="PROSITE" id="PS00375">
    <property type="entry name" value="UDPGT"/>
    <property type="match status" value="1"/>
</dbReference>
<evidence type="ECO:0000313" key="8">
    <source>
        <dbReference type="Proteomes" id="UP000504608"/>
    </source>
</evidence>
<protein>
    <recommendedName>
        <fullName evidence="6">Glycosyltransferase</fullName>
        <ecNumber evidence="6">2.4.1.-</ecNumber>
    </recommendedName>
</protein>
<comment type="similarity">
    <text evidence="2 5">Belongs to the UDP-glycosyltransferase family.</text>
</comment>
<evidence type="ECO:0000256" key="4">
    <source>
        <dbReference type="ARBA" id="ARBA00022679"/>
    </source>
</evidence>
<dbReference type="PANTHER" id="PTHR48047:SF45">
    <property type="entry name" value="SCOPOLETIN GLUCOSYLTRANSFERASE-LIKE"/>
    <property type="match status" value="1"/>
</dbReference>
<keyword evidence="7" id="KW-0472">Membrane</keyword>
<feature type="transmembrane region" description="Helical" evidence="7">
    <location>
        <begin position="12"/>
        <end position="29"/>
    </location>
</feature>
<sequence length="512" mass="57596">MSLVYNLHFPLPFFSIYLLLLQVFLFISTDNKMDTQLHMFLFPFMERGHMIPMVDMAKLLAARGVKVTVITTPLNSIAISNSIHTSKSPSASNIHQLNLKFPSAEVGLPEGFEKGDSIVSPAMFPKFISTSNLLQTPFEEAVMEHRPHGIIADIFFTWVNDVATKFGIPKLNFHGTCFFSFCAMELLRIHKPYNQVSTDTEPFVIPHLPGEITYTKSKIPVFMRDDVKNDITEFFKRAQESDSTSYGVVVNSFYELEAEYADCYRNVLGRKAWHIGPLSLCNQETEEKTQRGKESAIDEHECLKWLDSKKPNSVVYACFGSMTKFSTDQLKEIANGLEASGKDFIWVVPKVDGEDEEEDQNWLPEGFEQRMEGKGLIIRGWAPQVLILDHPVMGGFVTHCGWNSTLEGIAAGVPMVTWPVAGEQFSNEKLVTEVLKIGVGVGVQNWVRSLGDLIKREAVEKAIRRVMEGEEAEEMRNRAKELGEMAKRAVAENGSSYSDLDALIKELKSLAF</sequence>
<dbReference type="Gene3D" id="3.40.50.2000">
    <property type="entry name" value="Glycogen Phosphorylase B"/>
    <property type="match status" value="2"/>
</dbReference>
<gene>
    <name evidence="9" type="primary">LOC111470960</name>
</gene>
<reference evidence="9" key="1">
    <citation type="submission" date="2025-08" db="UniProtKB">
        <authorList>
            <consortium name="RefSeq"/>
        </authorList>
    </citation>
    <scope>IDENTIFICATION</scope>
    <source>
        <tissue evidence="9">Young leaves</tissue>
    </source>
</reference>
<dbReference type="GeneID" id="111470960"/>
<dbReference type="FunFam" id="3.40.50.2000:FF:000047">
    <property type="entry name" value="Glycosyltransferase"/>
    <property type="match status" value="1"/>
</dbReference>
<dbReference type="InterPro" id="IPR002213">
    <property type="entry name" value="UDP_glucos_trans"/>
</dbReference>
<evidence type="ECO:0000256" key="5">
    <source>
        <dbReference type="RuleBase" id="RU003718"/>
    </source>
</evidence>
<evidence type="ECO:0000256" key="6">
    <source>
        <dbReference type="RuleBase" id="RU362057"/>
    </source>
</evidence>
<dbReference type="OrthoDB" id="5835829at2759"/>
<evidence type="ECO:0000256" key="2">
    <source>
        <dbReference type="ARBA" id="ARBA00009995"/>
    </source>
</evidence>
<dbReference type="AlphaFoldDB" id="A0A6J1I5V1"/>
<keyword evidence="7" id="KW-0812">Transmembrane</keyword>
<evidence type="ECO:0000313" key="9">
    <source>
        <dbReference type="RefSeq" id="XP_022972391.1"/>
    </source>
</evidence>
<evidence type="ECO:0000256" key="1">
    <source>
        <dbReference type="ARBA" id="ARBA00004721"/>
    </source>
</evidence>
<keyword evidence="8" id="KW-1185">Reference proteome</keyword>
<keyword evidence="7" id="KW-1133">Transmembrane helix</keyword>
<keyword evidence="4 5" id="KW-0808">Transferase</keyword>
<dbReference type="FunFam" id="3.40.50.2000:FF:000071">
    <property type="entry name" value="Glycosyltransferase"/>
    <property type="match status" value="1"/>
</dbReference>
<dbReference type="Pfam" id="PF00201">
    <property type="entry name" value="UDPGT"/>
    <property type="match status" value="1"/>
</dbReference>
<dbReference type="InterPro" id="IPR035595">
    <property type="entry name" value="UDP_glycos_trans_CS"/>
</dbReference>
<dbReference type="Proteomes" id="UP000504608">
    <property type="component" value="Unplaced"/>
</dbReference>
<dbReference type="GO" id="GO:0035251">
    <property type="term" value="F:UDP-glucosyltransferase activity"/>
    <property type="evidence" value="ECO:0007669"/>
    <property type="project" value="UniProtKB-ARBA"/>
</dbReference>
<proteinExistence type="inferred from homology"/>
<evidence type="ECO:0000256" key="3">
    <source>
        <dbReference type="ARBA" id="ARBA00022676"/>
    </source>
</evidence>
<accession>A0A6J1I5V1</accession>
<dbReference type="CDD" id="cd03784">
    <property type="entry name" value="GT1_Gtf-like"/>
    <property type="match status" value="1"/>
</dbReference>
<organism evidence="8 9">
    <name type="scientific">Cucurbita maxima</name>
    <name type="common">Pumpkin</name>
    <name type="synonym">Winter squash</name>
    <dbReference type="NCBI Taxonomy" id="3661"/>
    <lineage>
        <taxon>Eukaryota</taxon>
        <taxon>Viridiplantae</taxon>
        <taxon>Streptophyta</taxon>
        <taxon>Embryophyta</taxon>
        <taxon>Tracheophyta</taxon>
        <taxon>Spermatophyta</taxon>
        <taxon>Magnoliopsida</taxon>
        <taxon>eudicotyledons</taxon>
        <taxon>Gunneridae</taxon>
        <taxon>Pentapetalae</taxon>
        <taxon>rosids</taxon>
        <taxon>fabids</taxon>
        <taxon>Cucurbitales</taxon>
        <taxon>Cucurbitaceae</taxon>
        <taxon>Cucurbiteae</taxon>
        <taxon>Cucurbita</taxon>
    </lineage>
</organism>
<dbReference type="RefSeq" id="XP_022972391.1">
    <property type="nucleotide sequence ID" value="XM_023116623.1"/>
</dbReference>
<comment type="pathway">
    <text evidence="1">Secondary metabolite biosynthesis; terpenoid biosynthesis.</text>
</comment>
<dbReference type="SUPFAM" id="SSF53756">
    <property type="entry name" value="UDP-Glycosyltransferase/glycogen phosphorylase"/>
    <property type="match status" value="1"/>
</dbReference>
<keyword evidence="3 5" id="KW-0328">Glycosyltransferase</keyword>